<dbReference type="AlphaFoldDB" id="A0A545V1X4"/>
<dbReference type="Proteomes" id="UP000315783">
    <property type="component" value="Unassembled WGS sequence"/>
</dbReference>
<proteinExistence type="predicted"/>
<evidence type="ECO:0000313" key="1">
    <source>
        <dbReference type="EMBL" id="TQV95706.1"/>
    </source>
</evidence>
<evidence type="ECO:0000313" key="2">
    <source>
        <dbReference type="Proteomes" id="UP000315783"/>
    </source>
</evidence>
<dbReference type="EMBL" id="SPUK01000007">
    <property type="protein sequence ID" value="TQV95706.1"/>
    <property type="molecule type" value="Genomic_DNA"/>
</dbReference>
<comment type="caution">
    <text evidence="1">The sequence shown here is derived from an EMBL/GenBank/DDBJ whole genome shotgun (WGS) entry which is preliminary data.</text>
</comment>
<reference evidence="1 2" key="1">
    <citation type="journal article" date="2019" name="Appl. Microbiol. Biotechnol.">
        <title>Genome sequence of Isaria javanica and comparative genome analysis insights into family S53 peptidase evolution in fungal entomopathogens.</title>
        <authorList>
            <person name="Lin R."/>
            <person name="Zhang X."/>
            <person name="Xin B."/>
            <person name="Zou M."/>
            <person name="Gao Y."/>
            <person name="Qin F."/>
            <person name="Hu Q."/>
            <person name="Xie B."/>
            <person name="Cheng X."/>
        </authorList>
    </citation>
    <scope>NUCLEOTIDE SEQUENCE [LARGE SCALE GENOMIC DNA]</scope>
    <source>
        <strain evidence="1 2">IJ1G</strain>
    </source>
</reference>
<dbReference type="STRING" id="43265.A0A545V1X4"/>
<protein>
    <submittedName>
        <fullName evidence="1">Uncharacterized protein</fullName>
    </submittedName>
</protein>
<accession>A0A545V1X4</accession>
<organism evidence="1 2">
    <name type="scientific">Cordyceps javanica</name>
    <dbReference type="NCBI Taxonomy" id="43265"/>
    <lineage>
        <taxon>Eukaryota</taxon>
        <taxon>Fungi</taxon>
        <taxon>Dikarya</taxon>
        <taxon>Ascomycota</taxon>
        <taxon>Pezizomycotina</taxon>
        <taxon>Sordariomycetes</taxon>
        <taxon>Hypocreomycetidae</taxon>
        <taxon>Hypocreales</taxon>
        <taxon>Cordycipitaceae</taxon>
        <taxon>Cordyceps</taxon>
    </lineage>
</organism>
<sequence>MACDRSSMGPDAGAARRLALEHSQQKRWTAVYSTLRQDTTATISDEKLVELGLQRGPLLDIDNLGAPSPGNASSHFFSPCDWTRRSLDCESHSGYTDSEWMDYTRREPSLWLALDSAQYRFDWFKTRLLSLESIEENVWEPAARDRTGSSRWHCLRDAIHEQIGLELPQYEFYWNTLNNIDHEYRGTWAYFATSRVDKPHSVCAMLDSMCPAESVAARSEAHFDLKLNRLILRQSRVLDLSGVEAPPDAWLMLRWMASAPIGPTLYQPFARLPEASSKNGASRAPRIAIPG</sequence>
<name>A0A545V1X4_9HYPO</name>
<keyword evidence="2" id="KW-1185">Reference proteome</keyword>
<dbReference type="OrthoDB" id="4177740at2759"/>
<gene>
    <name evidence="1" type="ORF">IF1G_05535</name>
</gene>